<evidence type="ECO:0000313" key="1">
    <source>
        <dbReference type="EMBL" id="ASK65512.1"/>
    </source>
</evidence>
<dbReference type="AlphaFoldDB" id="A0A220UC71"/>
<dbReference type="KEGG" id="brv:CFK39_06335"/>
<reference evidence="2" key="1">
    <citation type="submission" date="2017-07" db="EMBL/GenBank/DDBJ databases">
        <title>Brachybacterium sp. VR2415.</title>
        <authorList>
            <person name="Tak E.J."/>
            <person name="Bae J.-W."/>
        </authorList>
    </citation>
    <scope>NUCLEOTIDE SEQUENCE [LARGE SCALE GENOMIC DNA]</scope>
    <source>
        <strain evidence="2">VR2415</strain>
    </source>
</reference>
<name>A0A220UC71_9MICO</name>
<proteinExistence type="predicted"/>
<dbReference type="EMBL" id="CP022316">
    <property type="protein sequence ID" value="ASK65512.1"/>
    <property type="molecule type" value="Genomic_DNA"/>
</dbReference>
<organism evidence="1 2">
    <name type="scientific">Brachybacterium avium</name>
    <dbReference type="NCBI Taxonomy" id="2017485"/>
    <lineage>
        <taxon>Bacteria</taxon>
        <taxon>Bacillati</taxon>
        <taxon>Actinomycetota</taxon>
        <taxon>Actinomycetes</taxon>
        <taxon>Micrococcales</taxon>
        <taxon>Dermabacteraceae</taxon>
        <taxon>Brachybacterium</taxon>
    </lineage>
</organism>
<keyword evidence="2" id="KW-1185">Reference proteome</keyword>
<protein>
    <submittedName>
        <fullName evidence="1">Uncharacterized protein</fullName>
    </submittedName>
</protein>
<gene>
    <name evidence="1" type="ORF">CFK39_06335</name>
</gene>
<accession>A0A220UC71</accession>
<evidence type="ECO:0000313" key="2">
    <source>
        <dbReference type="Proteomes" id="UP000198398"/>
    </source>
</evidence>
<dbReference type="RefSeq" id="WP_089064753.1">
    <property type="nucleotide sequence ID" value="NZ_CP022316.1"/>
</dbReference>
<sequence length="335" mass="35055">MRSAETPHRVLTALRGRARRVAVLVGALLLLGTATAAAYWVASAQVQGTVEASTVGLVQELGPVGDAPSLSGTYTARAPALAGVVSLSNTGSRAATATLTVAARGGAVMDPTLSEAVQVAVAPVGNATECTPQRAMSTSVRGTPASGVTLDKVQVDPGQTVVVCVQTSLAAGDLAVHAGKQFEFTISSSLRYADGEQWTVQAEPLTVSQSIEKDRFEDLPRIEFGNSGNDPTVKWKAVDKGDLYRLSMAHESTPRDRVPFPSEADSQISVAQIVVHGETHKDLLQEFVDSDEDGDGLVRLYIETSKDGGQTWSLTAYAQLHISSKGNGGIKVKGS</sequence>
<dbReference type="Proteomes" id="UP000198398">
    <property type="component" value="Chromosome"/>
</dbReference>